<sequence length="257" mass="28764">MQIGKLVQFPCFVSLSALMMIKRMRMDESRLRRGTKVPWLLVLVMALGLMVAVVPGVSAAVGTQGMRQEESVDCRRVAETLMYAAALQPETAKMWQWAYGQGIMMSTGLDLAQHYGWTNWTTFFNQLLDGFEETPGQVANSVLNNITMAFDHAVGDRIGLFPIAYLTRQSYGFGNANDAVVIRGIIDEYILPYPYRLNDTARCFSRFEGWSGQVSNGPSFVWADDQFMGLTVLSRYAKATQSNDFVSMAAHMQLTYA</sequence>
<gene>
    <name evidence="1" type="ORF">MONBRDRAFT_23890</name>
</gene>
<evidence type="ECO:0000313" key="2">
    <source>
        <dbReference type="Proteomes" id="UP000001357"/>
    </source>
</evidence>
<dbReference type="AlphaFoldDB" id="A9UV53"/>
<dbReference type="Proteomes" id="UP000001357">
    <property type="component" value="Unassembled WGS sequence"/>
</dbReference>
<reference evidence="1 2" key="1">
    <citation type="journal article" date="2008" name="Nature">
        <title>The genome of the choanoflagellate Monosiga brevicollis and the origin of metazoans.</title>
        <authorList>
            <consortium name="JGI Sequencing"/>
            <person name="King N."/>
            <person name="Westbrook M.J."/>
            <person name="Young S.L."/>
            <person name="Kuo A."/>
            <person name="Abedin M."/>
            <person name="Chapman J."/>
            <person name="Fairclough S."/>
            <person name="Hellsten U."/>
            <person name="Isogai Y."/>
            <person name="Letunic I."/>
            <person name="Marr M."/>
            <person name="Pincus D."/>
            <person name="Putnam N."/>
            <person name="Rokas A."/>
            <person name="Wright K.J."/>
            <person name="Zuzow R."/>
            <person name="Dirks W."/>
            <person name="Good M."/>
            <person name="Goodstein D."/>
            <person name="Lemons D."/>
            <person name="Li W."/>
            <person name="Lyons J.B."/>
            <person name="Morris A."/>
            <person name="Nichols S."/>
            <person name="Richter D.J."/>
            <person name="Salamov A."/>
            <person name="Bork P."/>
            <person name="Lim W.A."/>
            <person name="Manning G."/>
            <person name="Miller W.T."/>
            <person name="McGinnis W."/>
            <person name="Shapiro H."/>
            <person name="Tjian R."/>
            <person name="Grigoriev I.V."/>
            <person name="Rokhsar D."/>
        </authorList>
    </citation>
    <scope>NUCLEOTIDE SEQUENCE [LARGE SCALE GENOMIC DNA]</scope>
    <source>
        <strain evidence="2">MX1 / ATCC 50154</strain>
    </source>
</reference>
<dbReference type="RefSeq" id="XP_001744318.1">
    <property type="nucleotide sequence ID" value="XM_001744266.1"/>
</dbReference>
<dbReference type="EMBL" id="CH991546">
    <property type="protein sequence ID" value="EDQ91021.1"/>
    <property type="molecule type" value="Genomic_DNA"/>
</dbReference>
<dbReference type="InParanoid" id="A9UV53"/>
<feature type="non-terminal residue" evidence="1">
    <location>
        <position position="257"/>
    </location>
</feature>
<organism evidence="1 2">
    <name type="scientific">Monosiga brevicollis</name>
    <name type="common">Choanoflagellate</name>
    <dbReference type="NCBI Taxonomy" id="81824"/>
    <lineage>
        <taxon>Eukaryota</taxon>
        <taxon>Choanoflagellata</taxon>
        <taxon>Craspedida</taxon>
        <taxon>Salpingoecidae</taxon>
        <taxon>Monosiga</taxon>
    </lineage>
</organism>
<dbReference type="GO" id="GO:0005975">
    <property type="term" value="P:carbohydrate metabolic process"/>
    <property type="evidence" value="ECO:0007669"/>
    <property type="project" value="InterPro"/>
</dbReference>
<protein>
    <submittedName>
        <fullName evidence="1">Uncharacterized protein</fullName>
    </submittedName>
</protein>
<dbReference type="Gene3D" id="1.50.10.10">
    <property type="match status" value="1"/>
</dbReference>
<name>A9UV53_MONBE</name>
<evidence type="ECO:0000313" key="1">
    <source>
        <dbReference type="EMBL" id="EDQ91021.1"/>
    </source>
</evidence>
<dbReference type="InterPro" id="IPR012341">
    <property type="entry name" value="6hp_glycosidase-like_sf"/>
</dbReference>
<proteinExistence type="predicted"/>
<accession>A9UV53</accession>
<dbReference type="KEGG" id="mbr:MONBRDRAFT_23890"/>
<dbReference type="GeneID" id="5889339"/>
<keyword evidence="2" id="KW-1185">Reference proteome</keyword>